<sequence length="871" mass="100388">MTKVYKLRKFSKYIEKILTIGLVRANMPKVLTVVSIFSANVLAIPAGARGVIFGHVKDSITGESLPFANINSKQNPRHNFVADENGSFRLDLPLGGRWEVSYAGYDTKIIPDILKDTVIEIRLSPMSVELAEVVIRPRKEKYSKKNNPAVDFVNSIRRQYGLHNPLNAPYYSYDKYEKTVLGLNDFRSDFSKGFLSKKGKVFENYVDTSSWTGKRILDLMLKEKTSTRIASRDEGADKEIVRGYRSAGLDEVLNQENMQIILEDAIREIDIFSNNVVILQNRFVSPLSAIGPDFYKYYLTDTVYVEDEKCVELSFAPHNPQSMGFNGKIYVPVDDTTMFVKKITMRTPQDINLNYVENLYINQSFEKDSIGNRHKTYDDICLEMQIVSGTPKMYGRKTTAYDNFSYAKRDDLKDFYKKLGRNLELEEARTRPDDFWQRERMVSLSAAESRMGGMMKEMRKVPILYWGEKVLSLMESGYVRTGRPSKFDFGPLNTLVSSNTVEGARFRVGGMTMSPLNPHLFAKGYVAYGTKDRKWKYKADVEYSFVPKKNHSYEWPRHGIYGSYSYDLDMLGQHYLFTNSDNMFLSLKRKKSILVTYRRLAELGYVLELPNNFSVEAGFRYETQESTRWVPFDFADGRHDKSYNQSAFRLSLRWAPGEKFIQGRSLRLPVNMDAWVFQLTHEFGPKGMFGSAFTVNKTELSIQKRLWLSAFGYTDLILKAGKIWSQVYYPALMWPNANLSYTIQPESYSLMNAMEFANDQYASIDFTYFGNGILFNHIPLLNKLKLREAVTFKGLVGGLNRKNNPEDNPSIYRFPEYADARKMSSTPYMEIGVGLDNILTFLRVDYVWRLTYRDTPDCDKSGVRVSLHFSF</sequence>
<dbReference type="Proteomes" id="UP000306319">
    <property type="component" value="Unassembled WGS sequence"/>
</dbReference>
<gene>
    <name evidence="1" type="ORF">E5331_17035</name>
</gene>
<evidence type="ECO:0000313" key="2">
    <source>
        <dbReference type="Proteomes" id="UP000306319"/>
    </source>
</evidence>
<reference evidence="1" key="1">
    <citation type="submission" date="2019-04" db="EMBL/GenBank/DDBJ databases">
        <title>Microbes associate with the intestines of laboratory mice.</title>
        <authorList>
            <person name="Navarre W."/>
            <person name="Wong E."/>
            <person name="Huang K."/>
            <person name="Tropini C."/>
            <person name="Ng K."/>
            <person name="Yu B."/>
        </authorList>
    </citation>
    <scope>NUCLEOTIDE SEQUENCE</scope>
    <source>
        <strain evidence="1">NM04_E33</strain>
    </source>
</reference>
<proteinExistence type="predicted"/>
<protein>
    <submittedName>
        <fullName evidence="1">Carboxypeptidase-like regulatory domain-containing protein</fullName>
    </submittedName>
</protein>
<dbReference type="EMBL" id="SRYB01000034">
    <property type="protein sequence ID" value="TGY76900.1"/>
    <property type="molecule type" value="Genomic_DNA"/>
</dbReference>
<accession>A0AC61RGQ1</accession>
<organism evidence="1 2">
    <name type="scientific">Lepagella muris</name>
    <dbReference type="NCBI Taxonomy" id="3032870"/>
    <lineage>
        <taxon>Bacteria</taxon>
        <taxon>Pseudomonadati</taxon>
        <taxon>Bacteroidota</taxon>
        <taxon>Bacteroidia</taxon>
        <taxon>Bacteroidales</taxon>
        <taxon>Muribaculaceae</taxon>
        <taxon>Lepagella</taxon>
    </lineage>
</organism>
<comment type="caution">
    <text evidence="1">The sequence shown here is derived from an EMBL/GenBank/DDBJ whole genome shotgun (WGS) entry which is preliminary data.</text>
</comment>
<evidence type="ECO:0000313" key="1">
    <source>
        <dbReference type="EMBL" id="TGY76900.1"/>
    </source>
</evidence>
<name>A0AC61RGQ1_9BACT</name>
<keyword evidence="2" id="KW-1185">Reference proteome</keyword>